<gene>
    <name evidence="3" type="ORF">CAEBREN_01484</name>
</gene>
<feature type="domain" description="SET" evidence="2">
    <location>
        <begin position="64"/>
        <end position="153"/>
    </location>
</feature>
<organism evidence="4">
    <name type="scientific">Caenorhabditis brenneri</name>
    <name type="common">Nematode worm</name>
    <dbReference type="NCBI Taxonomy" id="135651"/>
    <lineage>
        <taxon>Eukaryota</taxon>
        <taxon>Metazoa</taxon>
        <taxon>Ecdysozoa</taxon>
        <taxon>Nematoda</taxon>
        <taxon>Chromadorea</taxon>
        <taxon>Rhabditida</taxon>
        <taxon>Rhabditina</taxon>
        <taxon>Rhabditomorpha</taxon>
        <taxon>Rhabditoidea</taxon>
        <taxon>Rhabditidae</taxon>
        <taxon>Peloderinae</taxon>
        <taxon>Caenorhabditis</taxon>
    </lineage>
</organism>
<dbReference type="Gene3D" id="2.170.270.10">
    <property type="entry name" value="SET domain"/>
    <property type="match status" value="1"/>
</dbReference>
<evidence type="ECO:0000256" key="1">
    <source>
        <dbReference type="SAM" id="MobiDB-lite"/>
    </source>
</evidence>
<keyword evidence="4" id="KW-1185">Reference proteome</keyword>
<dbReference type="EMBL" id="GL380428">
    <property type="protein sequence ID" value="EGT55386.1"/>
    <property type="molecule type" value="Genomic_DNA"/>
</dbReference>
<sequence length="154" mass="17690">MAESLDGQGALLEEDIHRVWNELMEEFSCPVEEKEKEDEEVEDASDEMEEEGEDTLPPLEPLMGQGIKATRKIPVGLVFGPYLGTTTTDRRCENPHYSWWINGNKMTIDGYDQNISNWLRFVNSPNEETGANIKAIEYQGKIYYITIKVIQEKE</sequence>
<reference evidence="4" key="1">
    <citation type="submission" date="2011-07" db="EMBL/GenBank/DDBJ databases">
        <authorList>
            <consortium name="Caenorhabditis brenneri Sequencing and Analysis Consortium"/>
            <person name="Wilson R.K."/>
        </authorList>
    </citation>
    <scope>NUCLEOTIDE SEQUENCE [LARGE SCALE GENOMIC DNA]</scope>
    <source>
        <strain evidence="4">PB2801</strain>
    </source>
</reference>
<accession>G0PGM3</accession>
<feature type="region of interest" description="Disordered" evidence="1">
    <location>
        <begin position="29"/>
        <end position="62"/>
    </location>
</feature>
<feature type="compositionally biased region" description="Acidic residues" evidence="1">
    <location>
        <begin position="35"/>
        <end position="54"/>
    </location>
</feature>
<dbReference type="InterPro" id="IPR046341">
    <property type="entry name" value="SET_dom_sf"/>
</dbReference>
<dbReference type="Proteomes" id="UP000008068">
    <property type="component" value="Unassembled WGS sequence"/>
</dbReference>
<evidence type="ECO:0000313" key="4">
    <source>
        <dbReference type="Proteomes" id="UP000008068"/>
    </source>
</evidence>
<dbReference type="SUPFAM" id="SSF82199">
    <property type="entry name" value="SET domain"/>
    <property type="match status" value="1"/>
</dbReference>
<dbReference type="InterPro" id="IPR001214">
    <property type="entry name" value="SET_dom"/>
</dbReference>
<dbReference type="eggNOG" id="KOG2461">
    <property type="taxonomic scope" value="Eukaryota"/>
</dbReference>
<proteinExistence type="predicted"/>
<evidence type="ECO:0000313" key="3">
    <source>
        <dbReference type="EMBL" id="EGT55386.1"/>
    </source>
</evidence>
<evidence type="ECO:0000259" key="2">
    <source>
        <dbReference type="Pfam" id="PF21549"/>
    </source>
</evidence>
<dbReference type="HOGENOM" id="CLU_1705804_0_0_1"/>
<dbReference type="InParanoid" id="G0PGM3"/>
<dbReference type="STRING" id="135651.G0PGM3"/>
<dbReference type="Pfam" id="PF21549">
    <property type="entry name" value="PRDM2_PR"/>
    <property type="match status" value="1"/>
</dbReference>
<protein>
    <recommendedName>
        <fullName evidence="2">SET domain-containing protein</fullName>
    </recommendedName>
</protein>
<dbReference type="OrthoDB" id="6414306at2759"/>
<name>G0PGM3_CAEBE</name>
<dbReference type="AlphaFoldDB" id="G0PGM3"/>